<dbReference type="Gene3D" id="1.10.357.10">
    <property type="entry name" value="Tetracycline Repressor, domain 2"/>
    <property type="match status" value="1"/>
</dbReference>
<evidence type="ECO:0000256" key="3">
    <source>
        <dbReference type="ARBA" id="ARBA00023163"/>
    </source>
</evidence>
<dbReference type="InterPro" id="IPR009057">
    <property type="entry name" value="Homeodomain-like_sf"/>
</dbReference>
<evidence type="ECO:0000313" key="7">
    <source>
        <dbReference type="Proteomes" id="UP000035058"/>
    </source>
</evidence>
<feature type="domain" description="HTH tetR-type" evidence="5">
    <location>
        <begin position="29"/>
        <end position="89"/>
    </location>
</feature>
<evidence type="ECO:0000256" key="2">
    <source>
        <dbReference type="ARBA" id="ARBA00023125"/>
    </source>
</evidence>
<comment type="caution">
    <text evidence="6">The sequence shown here is derived from an EMBL/GenBank/DDBJ whole genome shotgun (WGS) entry which is preliminary data.</text>
</comment>
<dbReference type="Proteomes" id="UP000035058">
    <property type="component" value="Unassembled WGS sequence"/>
</dbReference>
<gene>
    <name evidence="6" type="ORF">GONAM_02_01590</name>
</gene>
<dbReference type="AlphaFoldDB" id="K6WXT5"/>
<keyword evidence="3" id="KW-0804">Transcription</keyword>
<name>K6WXT5_9ACTN</name>
<keyword evidence="2 4" id="KW-0238">DNA-binding</keyword>
<dbReference type="Pfam" id="PF00440">
    <property type="entry name" value="TetR_N"/>
    <property type="match status" value="1"/>
</dbReference>
<keyword evidence="1" id="KW-0805">Transcription regulation</keyword>
<feature type="DNA-binding region" description="H-T-H motif" evidence="4">
    <location>
        <begin position="52"/>
        <end position="71"/>
    </location>
</feature>
<evidence type="ECO:0000259" key="5">
    <source>
        <dbReference type="PROSITE" id="PS50977"/>
    </source>
</evidence>
<dbReference type="SUPFAM" id="SSF46689">
    <property type="entry name" value="Homeodomain-like"/>
    <property type="match status" value="1"/>
</dbReference>
<sequence length="229" mass="25332">MAGSPRSGDSRNLGRVTAMASERTTYHHGNLRNALIDEAWELARSSAPEKVTIREVARRAGVSHNAAYRHFADRQELMTSIADRALATLADLMRQRIATVPDDQAPEVVARSRFRETARAYALFAIDEPHLFQVAFHAEFSRPGVNPDVSARRDGPYAILHSVLDEMVAVGEIPTERRPDSEIVCWAAVHGFAELCIKGPLGLLPDAERENYFDRLIGTILHGLKAPLA</sequence>
<dbReference type="GO" id="GO:0003700">
    <property type="term" value="F:DNA-binding transcription factor activity"/>
    <property type="evidence" value="ECO:0007669"/>
    <property type="project" value="TreeGrafter"/>
</dbReference>
<dbReference type="PROSITE" id="PS50977">
    <property type="entry name" value="HTH_TETR_2"/>
    <property type="match status" value="1"/>
</dbReference>
<dbReference type="PANTHER" id="PTHR30055:SF220">
    <property type="entry name" value="TETR-FAMILY REGULATORY PROTEIN"/>
    <property type="match status" value="1"/>
</dbReference>
<dbReference type="GO" id="GO:0000976">
    <property type="term" value="F:transcription cis-regulatory region binding"/>
    <property type="evidence" value="ECO:0007669"/>
    <property type="project" value="TreeGrafter"/>
</dbReference>
<dbReference type="InterPro" id="IPR050109">
    <property type="entry name" value="HTH-type_TetR-like_transc_reg"/>
</dbReference>
<evidence type="ECO:0000313" key="6">
    <source>
        <dbReference type="EMBL" id="GAB98636.1"/>
    </source>
</evidence>
<dbReference type="EMBL" id="BAHE01000002">
    <property type="protein sequence ID" value="GAB98636.1"/>
    <property type="molecule type" value="Genomic_DNA"/>
</dbReference>
<proteinExistence type="predicted"/>
<protein>
    <submittedName>
        <fullName evidence="6">Putative TetR family transcriptional regulator</fullName>
    </submittedName>
</protein>
<evidence type="ECO:0000256" key="1">
    <source>
        <dbReference type="ARBA" id="ARBA00023015"/>
    </source>
</evidence>
<dbReference type="PANTHER" id="PTHR30055">
    <property type="entry name" value="HTH-TYPE TRANSCRIPTIONAL REGULATOR RUTR"/>
    <property type="match status" value="1"/>
</dbReference>
<dbReference type="InterPro" id="IPR036271">
    <property type="entry name" value="Tet_transcr_reg_TetR-rel_C_sf"/>
</dbReference>
<dbReference type="InterPro" id="IPR025996">
    <property type="entry name" value="MT1864/Rv1816-like_C"/>
</dbReference>
<keyword evidence="7" id="KW-1185">Reference proteome</keyword>
<dbReference type="Pfam" id="PF13305">
    <property type="entry name" value="TetR_C_33"/>
    <property type="match status" value="1"/>
</dbReference>
<reference evidence="6 7" key="1">
    <citation type="submission" date="2012-08" db="EMBL/GenBank/DDBJ databases">
        <title>Whole genome shotgun sequence of Gordonia namibiensis NBRC 108229.</title>
        <authorList>
            <person name="Isaki-Nakamura S."/>
            <person name="Hosoyama A."/>
            <person name="Tsuchikane K."/>
            <person name="Katsumata H."/>
            <person name="Baba S."/>
            <person name="Yamazaki S."/>
            <person name="Fujita N."/>
        </authorList>
    </citation>
    <scope>NUCLEOTIDE SEQUENCE [LARGE SCALE GENOMIC DNA]</scope>
    <source>
        <strain evidence="6 7">NBRC 108229</strain>
    </source>
</reference>
<accession>K6WXT5</accession>
<organism evidence="6 7">
    <name type="scientific">Gordonia namibiensis NBRC 108229</name>
    <dbReference type="NCBI Taxonomy" id="1208314"/>
    <lineage>
        <taxon>Bacteria</taxon>
        <taxon>Bacillati</taxon>
        <taxon>Actinomycetota</taxon>
        <taxon>Actinomycetes</taxon>
        <taxon>Mycobacteriales</taxon>
        <taxon>Gordoniaceae</taxon>
        <taxon>Gordonia</taxon>
    </lineage>
</organism>
<evidence type="ECO:0000256" key="4">
    <source>
        <dbReference type="PROSITE-ProRule" id="PRU00335"/>
    </source>
</evidence>
<dbReference type="SUPFAM" id="SSF48498">
    <property type="entry name" value="Tetracyclin repressor-like, C-terminal domain"/>
    <property type="match status" value="1"/>
</dbReference>
<dbReference type="InterPro" id="IPR001647">
    <property type="entry name" value="HTH_TetR"/>
</dbReference>